<feature type="chain" id="PRO_5045992638" evidence="1">
    <location>
        <begin position="30"/>
        <end position="171"/>
    </location>
</feature>
<dbReference type="EMBL" id="JAGGLR010000033">
    <property type="protein sequence ID" value="MBP2067738.1"/>
    <property type="molecule type" value="Genomic_DNA"/>
</dbReference>
<keyword evidence="3" id="KW-1185">Reference proteome</keyword>
<evidence type="ECO:0000313" key="3">
    <source>
        <dbReference type="Proteomes" id="UP000756710"/>
    </source>
</evidence>
<sequence length="171" mass="18783">MARLLVGKRCLSLSGLPVFLSSLSGQLDADGPHPVTQAASAPWAWRRNPPKEAEFMAGMQQAEESATRNGIQALEMAFSGVQSRRQDVENTKHNMMQALQGSDGKAFQDLLDAWDEHAEIISKNLQDMINELNETLRSQGMTQGSSNEQINQQYNQSQSIFDGLMGSTAGR</sequence>
<keyword evidence="1" id="KW-0732">Signal</keyword>
<gene>
    <name evidence="2" type="ORF">J2Z30_008805</name>
</gene>
<comment type="caution">
    <text evidence="2">The sequence shown here is derived from an EMBL/GenBank/DDBJ whole genome shotgun (WGS) entry which is preliminary data.</text>
</comment>
<proteinExistence type="predicted"/>
<reference evidence="2 3" key="1">
    <citation type="submission" date="2021-03" db="EMBL/GenBank/DDBJ databases">
        <title>Genomic Encyclopedia of Type Strains, Phase IV (KMG-IV): sequencing the most valuable type-strain genomes for metagenomic binning, comparative biology and taxonomic classification.</title>
        <authorList>
            <person name="Goeker M."/>
        </authorList>
    </citation>
    <scope>NUCLEOTIDE SEQUENCE [LARGE SCALE GENOMIC DNA]</scope>
    <source>
        <strain evidence="2 3">DSM 41954</strain>
    </source>
</reference>
<organism evidence="2 3">
    <name type="scientific">Streptomyces iranensis</name>
    <dbReference type="NCBI Taxonomy" id="576784"/>
    <lineage>
        <taxon>Bacteria</taxon>
        <taxon>Bacillati</taxon>
        <taxon>Actinomycetota</taxon>
        <taxon>Actinomycetes</taxon>
        <taxon>Kitasatosporales</taxon>
        <taxon>Streptomycetaceae</taxon>
        <taxon>Streptomyces</taxon>
        <taxon>Streptomyces violaceusniger group</taxon>
    </lineage>
</organism>
<protein>
    <submittedName>
        <fullName evidence="2">Uncharacterized protein YukE</fullName>
    </submittedName>
</protein>
<name>A0ABS4N7Y2_9ACTN</name>
<feature type="signal peptide" evidence="1">
    <location>
        <begin position="1"/>
        <end position="29"/>
    </location>
</feature>
<accession>A0ABS4N7Y2</accession>
<evidence type="ECO:0000256" key="1">
    <source>
        <dbReference type="SAM" id="SignalP"/>
    </source>
</evidence>
<dbReference type="Proteomes" id="UP000756710">
    <property type="component" value="Unassembled WGS sequence"/>
</dbReference>
<evidence type="ECO:0000313" key="2">
    <source>
        <dbReference type="EMBL" id="MBP2067738.1"/>
    </source>
</evidence>